<keyword evidence="2" id="KW-1185">Reference proteome</keyword>
<dbReference type="InterPro" id="IPR022190">
    <property type="entry name" value="DUF3716"/>
</dbReference>
<accession>A0AA39ZUW6</accession>
<reference evidence="1" key="1">
    <citation type="submission" date="2023-06" db="EMBL/GenBank/DDBJ databases">
        <title>Genome-scale phylogeny and comparative genomics of the fungal order Sordariales.</title>
        <authorList>
            <consortium name="Lawrence Berkeley National Laboratory"/>
            <person name="Hensen N."/>
            <person name="Bonometti L."/>
            <person name="Westerberg I."/>
            <person name="Brannstrom I.O."/>
            <person name="Guillou S."/>
            <person name="Cros-Aarteil S."/>
            <person name="Calhoun S."/>
            <person name="Haridas S."/>
            <person name="Kuo A."/>
            <person name="Mondo S."/>
            <person name="Pangilinan J."/>
            <person name="Riley R."/>
            <person name="Labutti K."/>
            <person name="Andreopoulos B."/>
            <person name="Lipzen A."/>
            <person name="Chen C."/>
            <person name="Yanf M."/>
            <person name="Daum C."/>
            <person name="Ng V."/>
            <person name="Clum A."/>
            <person name="Steindorff A."/>
            <person name="Ohm R."/>
            <person name="Martin F."/>
            <person name="Silar P."/>
            <person name="Natvig D."/>
            <person name="Lalanne C."/>
            <person name="Gautier V."/>
            <person name="Ament-Velasquez S.L."/>
            <person name="Kruys A."/>
            <person name="Hutchinson M.I."/>
            <person name="Powell A.J."/>
            <person name="Barry K."/>
            <person name="Miller A.N."/>
            <person name="Grigoriev I.V."/>
            <person name="Debuchy R."/>
            <person name="Gladieux P."/>
            <person name="Thoren M.H."/>
            <person name="Johannesson H."/>
        </authorList>
    </citation>
    <scope>NUCLEOTIDE SEQUENCE</scope>
    <source>
        <strain evidence="1">CBS 540.89</strain>
    </source>
</reference>
<sequence>MVRFDEGDHFSFLGEEALQAVYNECMKKSSSMTELIQKPYIRPAKVWTRPTVDRKRGRDGKVIYNWQPHANCEAALIHSRGEIAPEPCDFCSAKRGRFAECVVMPGMFKGACGNCRWASKDASCSLRKDKEKDM</sequence>
<comment type="caution">
    <text evidence="1">The sequence shown here is derived from an EMBL/GenBank/DDBJ whole genome shotgun (WGS) entry which is preliminary data.</text>
</comment>
<name>A0AA39ZUW6_9PEZI</name>
<dbReference type="Proteomes" id="UP001172159">
    <property type="component" value="Unassembled WGS sequence"/>
</dbReference>
<evidence type="ECO:0000313" key="2">
    <source>
        <dbReference type="Proteomes" id="UP001172159"/>
    </source>
</evidence>
<proteinExistence type="predicted"/>
<dbReference type="EMBL" id="JAUKTV010000022">
    <property type="protein sequence ID" value="KAK0704098.1"/>
    <property type="molecule type" value="Genomic_DNA"/>
</dbReference>
<organism evidence="1 2">
    <name type="scientific">Apiosordaria backusii</name>
    <dbReference type="NCBI Taxonomy" id="314023"/>
    <lineage>
        <taxon>Eukaryota</taxon>
        <taxon>Fungi</taxon>
        <taxon>Dikarya</taxon>
        <taxon>Ascomycota</taxon>
        <taxon>Pezizomycotina</taxon>
        <taxon>Sordariomycetes</taxon>
        <taxon>Sordariomycetidae</taxon>
        <taxon>Sordariales</taxon>
        <taxon>Lasiosphaeriaceae</taxon>
        <taxon>Apiosordaria</taxon>
    </lineage>
</organism>
<gene>
    <name evidence="1" type="ORF">B0T21DRAFT_299479</name>
</gene>
<evidence type="ECO:0000313" key="1">
    <source>
        <dbReference type="EMBL" id="KAK0704098.1"/>
    </source>
</evidence>
<dbReference type="Pfam" id="PF12511">
    <property type="entry name" value="DUF3716"/>
    <property type="match status" value="1"/>
</dbReference>
<dbReference type="AlphaFoldDB" id="A0AA39ZUW6"/>
<protein>
    <submittedName>
        <fullName evidence="1">Uncharacterized protein</fullName>
    </submittedName>
</protein>